<feature type="signal peptide" evidence="1">
    <location>
        <begin position="1"/>
        <end position="22"/>
    </location>
</feature>
<organism evidence="2 3">
    <name type="scientific">Paraburkholderia ferrariae</name>
    <dbReference type="NCBI Taxonomy" id="386056"/>
    <lineage>
        <taxon>Bacteria</taxon>
        <taxon>Pseudomonadati</taxon>
        <taxon>Pseudomonadota</taxon>
        <taxon>Betaproteobacteria</taxon>
        <taxon>Burkholderiales</taxon>
        <taxon>Burkholderiaceae</taxon>
        <taxon>Paraburkholderia</taxon>
    </lineage>
</organism>
<dbReference type="EMBL" id="JAYMRV010000013">
    <property type="protein sequence ID" value="MEM5425985.1"/>
    <property type="molecule type" value="Genomic_DNA"/>
</dbReference>
<keyword evidence="1" id="KW-0732">Signal</keyword>
<feature type="chain" id="PRO_5046042149" evidence="1">
    <location>
        <begin position="23"/>
        <end position="102"/>
    </location>
</feature>
<accession>A0ABU9S0Y7</accession>
<dbReference type="RefSeq" id="WP_069263525.1">
    <property type="nucleotide sequence ID" value="NZ_JAYMRV010000013.1"/>
</dbReference>
<dbReference type="Proteomes" id="UP001489897">
    <property type="component" value="Unassembled WGS sequence"/>
</dbReference>
<evidence type="ECO:0000313" key="2">
    <source>
        <dbReference type="EMBL" id="MEM5425985.1"/>
    </source>
</evidence>
<sequence length="102" mass="10220">MKYLAQTVVILTIAAAPVLSLAQSNGPVTTEQVRAELVQLEQAGYHVGDGDNASYPADIQAAEARVAAQNGGSSYGGMVSGSSASGAPAAAIPGLKPVYFGQ</sequence>
<protein>
    <submittedName>
        <fullName evidence="2">DUF4148 domain-containing protein</fullName>
    </submittedName>
</protein>
<dbReference type="Pfam" id="PF13663">
    <property type="entry name" value="DUF4148"/>
    <property type="match status" value="1"/>
</dbReference>
<gene>
    <name evidence="2" type="ORF">VSR73_33660</name>
</gene>
<evidence type="ECO:0000313" key="3">
    <source>
        <dbReference type="Proteomes" id="UP001489897"/>
    </source>
</evidence>
<dbReference type="InterPro" id="IPR025421">
    <property type="entry name" value="DUF4148"/>
</dbReference>
<keyword evidence="3" id="KW-1185">Reference proteome</keyword>
<name>A0ABU9S0Y7_9BURK</name>
<proteinExistence type="predicted"/>
<comment type="caution">
    <text evidence="2">The sequence shown here is derived from an EMBL/GenBank/DDBJ whole genome shotgun (WGS) entry which is preliminary data.</text>
</comment>
<reference evidence="2 3" key="1">
    <citation type="submission" date="2024-01" db="EMBL/GenBank/DDBJ databases">
        <title>The diversity of rhizobia nodulating Mimosa spp. in eleven states of Brazil covering several biomes is determined by host plant, location, and edaphic factors.</title>
        <authorList>
            <person name="Rouws L."/>
            <person name="Barauna A."/>
            <person name="Beukes C."/>
            <person name="De Faria S.M."/>
            <person name="Gross E."/>
            <person name="Dos Reis Junior F.B."/>
            <person name="Simon M."/>
            <person name="Maluk M."/>
            <person name="Odee D.W."/>
            <person name="Kenicer G."/>
            <person name="Young J.P.W."/>
            <person name="Reis V.M."/>
            <person name="Zilli J."/>
            <person name="James E.K."/>
        </authorList>
    </citation>
    <scope>NUCLEOTIDE SEQUENCE [LARGE SCALE GENOMIC DNA]</scope>
    <source>
        <strain evidence="2 3">JPY167</strain>
    </source>
</reference>
<evidence type="ECO:0000256" key="1">
    <source>
        <dbReference type="SAM" id="SignalP"/>
    </source>
</evidence>